<name>A0ABW4B9R5_9LACO</name>
<dbReference type="Pfam" id="PF13177">
    <property type="entry name" value="DNA_pol3_delta2"/>
    <property type="match status" value="1"/>
</dbReference>
<dbReference type="InterPro" id="IPR050238">
    <property type="entry name" value="DNA_Rep/Repair_Clamp_Loader"/>
</dbReference>
<keyword evidence="1" id="KW-0808">Transferase</keyword>
<dbReference type="PANTHER" id="PTHR11669:SF8">
    <property type="entry name" value="DNA POLYMERASE III SUBUNIT DELTA"/>
    <property type="match status" value="1"/>
</dbReference>
<organism evidence="1 2">
    <name type="scientific">Lacticaseibacillus jixianensis</name>
    <dbReference type="NCBI Taxonomy" id="2486012"/>
    <lineage>
        <taxon>Bacteria</taxon>
        <taxon>Bacillati</taxon>
        <taxon>Bacillota</taxon>
        <taxon>Bacilli</taxon>
        <taxon>Lactobacillales</taxon>
        <taxon>Lactobacillaceae</taxon>
        <taxon>Lacticaseibacillus</taxon>
    </lineage>
</organism>
<dbReference type="RefSeq" id="WP_125584711.1">
    <property type="nucleotide sequence ID" value="NZ_JBHTMO010000024.1"/>
</dbReference>
<dbReference type="InterPro" id="IPR004622">
    <property type="entry name" value="DNA_pol_HolB"/>
</dbReference>
<dbReference type="InterPro" id="IPR027417">
    <property type="entry name" value="P-loop_NTPase"/>
</dbReference>
<comment type="caution">
    <text evidence="1">The sequence shown here is derived from an EMBL/GenBank/DDBJ whole genome shotgun (WGS) entry which is preliminary data.</text>
</comment>
<evidence type="ECO:0000313" key="1">
    <source>
        <dbReference type="EMBL" id="MFD1393461.1"/>
    </source>
</evidence>
<dbReference type="Proteomes" id="UP001597249">
    <property type="component" value="Unassembled WGS sequence"/>
</dbReference>
<sequence length="324" mass="34453">MSTIEQLQPTLVRQFSQIIGAGNLSAAYIFAGAAGTGKAALAQWLAMRLLCLAPKDGRPCGECAECRRVMSGNHPDVVWLNPDAKSIKVDDVRAMRQEMSKTGVEGNRRVFVIEGAERLTAGAENSLLKYYEEPVPGMTIILTTTAKNQLLPTIRSRAQVINFKTPPVSGVRDALVAKGADERLATIAASLTADPAAALALATDEQFAKRTAAVLQLVNQLSKKDATAFVAVQTTLLPLAKTLPEQTQTLALLGLAYADALNQHYHIQAPRAFGNDLAILALAEATSKQLATGLAAVLNASIRLSQNVTFQAAVEALVLQLLEG</sequence>
<dbReference type="SUPFAM" id="SSF52540">
    <property type="entry name" value="P-loop containing nucleoside triphosphate hydrolases"/>
    <property type="match status" value="1"/>
</dbReference>
<dbReference type="PANTHER" id="PTHR11669">
    <property type="entry name" value="REPLICATION FACTOR C / DNA POLYMERASE III GAMMA-TAU SUBUNIT"/>
    <property type="match status" value="1"/>
</dbReference>
<reference evidence="2" key="1">
    <citation type="journal article" date="2019" name="Int. J. Syst. Evol. Microbiol.">
        <title>The Global Catalogue of Microorganisms (GCM) 10K type strain sequencing project: providing services to taxonomists for standard genome sequencing and annotation.</title>
        <authorList>
            <consortium name="The Broad Institute Genomics Platform"/>
            <consortium name="The Broad Institute Genome Sequencing Center for Infectious Disease"/>
            <person name="Wu L."/>
            <person name="Ma J."/>
        </authorList>
    </citation>
    <scope>NUCLEOTIDE SEQUENCE [LARGE SCALE GENOMIC DNA]</scope>
    <source>
        <strain evidence="2">CCM 8911</strain>
    </source>
</reference>
<dbReference type="EMBL" id="JBHTMO010000024">
    <property type="protein sequence ID" value="MFD1393461.1"/>
    <property type="molecule type" value="Genomic_DNA"/>
</dbReference>
<dbReference type="GO" id="GO:0003887">
    <property type="term" value="F:DNA-directed DNA polymerase activity"/>
    <property type="evidence" value="ECO:0007669"/>
    <property type="project" value="UniProtKB-EC"/>
</dbReference>
<dbReference type="NCBIfam" id="TIGR00678">
    <property type="entry name" value="holB"/>
    <property type="match status" value="1"/>
</dbReference>
<proteinExistence type="predicted"/>
<gene>
    <name evidence="1" type="primary">holB</name>
    <name evidence="1" type="ORF">ACFQ3L_07745</name>
</gene>
<dbReference type="EC" id="2.7.7.7" evidence="1"/>
<protein>
    <submittedName>
        <fullName evidence="1">DNA polymerase III subunit delta</fullName>
        <ecNumber evidence="1">2.7.7.7</ecNumber>
    </submittedName>
</protein>
<keyword evidence="2" id="KW-1185">Reference proteome</keyword>
<evidence type="ECO:0000313" key="2">
    <source>
        <dbReference type="Proteomes" id="UP001597249"/>
    </source>
</evidence>
<keyword evidence="1" id="KW-0548">Nucleotidyltransferase</keyword>
<dbReference type="Gene3D" id="3.40.50.300">
    <property type="entry name" value="P-loop containing nucleotide triphosphate hydrolases"/>
    <property type="match status" value="1"/>
</dbReference>
<accession>A0ABW4B9R5</accession>